<protein>
    <recommendedName>
        <fullName evidence="3">NAD-dependent protein deacylase</fullName>
        <ecNumber evidence="3">2.3.1.286</ecNumber>
    </recommendedName>
    <alternativeName>
        <fullName evidence="3">Regulatory protein SIR2 homolog</fullName>
    </alternativeName>
</protein>
<sequence>MEARKKLVVLSGAGISAESGIPTFRASDGLWENHRIEDVATPEAWHRNPVLVQEFYNQRRKQALSVEPNAGHLALVRLEAYFDVTIITQNVDNLHEKAGSSNVVHLHGELFKSRSTMDPALIYDVEGWEIRMGDCCEKGAQLRPHIVWFGEAVPMMDLAMDITEQADLFIVVGTSLAVYPAAGLIYSVRPGVPIYIVDPNIPDVAKRKNMTMIPEPATVGLTRLADQLIAETQTV</sequence>
<dbReference type="InterPro" id="IPR026590">
    <property type="entry name" value="Ssirtuin_cat_dom"/>
</dbReference>
<organism evidence="6 7">
    <name type="scientific">Fibrisoma montanum</name>
    <dbReference type="NCBI Taxonomy" id="2305895"/>
    <lineage>
        <taxon>Bacteria</taxon>
        <taxon>Pseudomonadati</taxon>
        <taxon>Bacteroidota</taxon>
        <taxon>Cytophagia</taxon>
        <taxon>Cytophagales</taxon>
        <taxon>Spirosomataceae</taxon>
        <taxon>Fibrisoma</taxon>
    </lineage>
</organism>
<feature type="domain" description="Deacetylase sirtuin-type" evidence="5">
    <location>
        <begin position="1"/>
        <end position="231"/>
    </location>
</feature>
<dbReference type="GO" id="GO:0036054">
    <property type="term" value="F:protein-malonyllysine demalonylase activity"/>
    <property type="evidence" value="ECO:0007669"/>
    <property type="project" value="InterPro"/>
</dbReference>
<dbReference type="CDD" id="cd01412">
    <property type="entry name" value="SIRT5_Af1_CobB"/>
    <property type="match status" value="1"/>
</dbReference>
<keyword evidence="1" id="KW-0808">Transferase</keyword>
<comment type="caution">
    <text evidence="6">The sequence shown here is derived from an EMBL/GenBank/DDBJ whole genome shotgun (WGS) entry which is preliminary data.</text>
</comment>
<evidence type="ECO:0000313" key="6">
    <source>
        <dbReference type="EMBL" id="RIV23351.1"/>
    </source>
</evidence>
<dbReference type="PANTHER" id="PTHR11085:SF4">
    <property type="entry name" value="NAD-DEPENDENT PROTEIN DEACYLASE"/>
    <property type="match status" value="1"/>
</dbReference>
<proteinExistence type="inferred from homology"/>
<keyword evidence="7" id="KW-1185">Reference proteome</keyword>
<dbReference type="GO" id="GO:0036055">
    <property type="term" value="F:protein-succinyllysine desuccinylase activity"/>
    <property type="evidence" value="ECO:0007669"/>
    <property type="project" value="UniProtKB-UniRule"/>
</dbReference>
<comment type="catalytic activity">
    <reaction evidence="3">
        <text>N(6)-succinyl-L-lysyl-[protein] + NAD(+) + H2O = 2''-O-succinyl-ADP-D-ribose + nicotinamide + L-lysyl-[protein]</text>
        <dbReference type="Rhea" id="RHEA:47668"/>
        <dbReference type="Rhea" id="RHEA-COMP:9752"/>
        <dbReference type="Rhea" id="RHEA-COMP:11877"/>
        <dbReference type="ChEBI" id="CHEBI:15377"/>
        <dbReference type="ChEBI" id="CHEBI:17154"/>
        <dbReference type="ChEBI" id="CHEBI:29969"/>
        <dbReference type="ChEBI" id="CHEBI:57540"/>
        <dbReference type="ChEBI" id="CHEBI:87830"/>
        <dbReference type="ChEBI" id="CHEBI:87832"/>
    </reaction>
</comment>
<dbReference type="InterPro" id="IPR026591">
    <property type="entry name" value="Sirtuin_cat_small_dom_sf"/>
</dbReference>
<dbReference type="Pfam" id="PF02146">
    <property type="entry name" value="SIR2"/>
    <property type="match status" value="1"/>
</dbReference>
<accession>A0A418MAH3</accession>
<dbReference type="PANTHER" id="PTHR11085">
    <property type="entry name" value="NAD-DEPENDENT PROTEIN DEACYLASE SIRTUIN-5, MITOCHONDRIAL-RELATED"/>
    <property type="match status" value="1"/>
</dbReference>
<dbReference type="GO" id="GO:0005737">
    <property type="term" value="C:cytoplasm"/>
    <property type="evidence" value="ECO:0007669"/>
    <property type="project" value="UniProtKB-SubCell"/>
</dbReference>
<dbReference type="PROSITE" id="PS50305">
    <property type="entry name" value="SIRTUIN"/>
    <property type="match status" value="1"/>
</dbReference>
<feature type="binding site" evidence="3">
    <location>
        <position position="56"/>
    </location>
    <ligand>
        <name>substrate</name>
    </ligand>
</feature>
<reference evidence="6 7" key="1">
    <citation type="submission" date="2018-08" db="EMBL/GenBank/DDBJ databases">
        <title>Fibrisoma montanum sp. nov., isolated from Danxia mountain soil.</title>
        <authorList>
            <person name="Huang Y."/>
        </authorList>
    </citation>
    <scope>NUCLEOTIDE SEQUENCE [LARGE SCALE GENOMIC DNA]</scope>
    <source>
        <strain evidence="6 7">HYT19</strain>
    </source>
</reference>
<evidence type="ECO:0000256" key="2">
    <source>
        <dbReference type="ARBA" id="ARBA00023027"/>
    </source>
</evidence>
<dbReference type="InterPro" id="IPR003000">
    <property type="entry name" value="Sirtuin"/>
</dbReference>
<dbReference type="InterPro" id="IPR027546">
    <property type="entry name" value="Sirtuin_class_III"/>
</dbReference>
<feature type="binding site" evidence="3">
    <location>
        <begin position="12"/>
        <end position="31"/>
    </location>
    <ligand>
        <name>NAD(+)</name>
        <dbReference type="ChEBI" id="CHEBI:57540"/>
    </ligand>
</feature>
<dbReference type="InterPro" id="IPR029035">
    <property type="entry name" value="DHS-like_NAD/FAD-binding_dom"/>
</dbReference>
<name>A0A418MAH3_9BACT</name>
<comment type="caution">
    <text evidence="3 4">Lacks conserved residue(s) required for the propagation of feature annotation.</text>
</comment>
<dbReference type="EMBL" id="QXED01000003">
    <property type="protein sequence ID" value="RIV23351.1"/>
    <property type="molecule type" value="Genomic_DNA"/>
</dbReference>
<evidence type="ECO:0000256" key="3">
    <source>
        <dbReference type="HAMAP-Rule" id="MF_01121"/>
    </source>
</evidence>
<dbReference type="Gene3D" id="3.40.50.1220">
    <property type="entry name" value="TPP-binding domain"/>
    <property type="match status" value="1"/>
</dbReference>
<feature type="binding site" evidence="3">
    <location>
        <position position="217"/>
    </location>
    <ligand>
        <name>NAD(+)</name>
        <dbReference type="ChEBI" id="CHEBI:57540"/>
    </ligand>
</feature>
<comment type="similarity">
    <text evidence="3">Belongs to the sirtuin family. Class III subfamily.</text>
</comment>
<dbReference type="InterPro" id="IPR050134">
    <property type="entry name" value="NAD-dep_sirtuin_deacylases"/>
</dbReference>
<feature type="binding site" evidence="3">
    <location>
        <position position="59"/>
    </location>
    <ligand>
        <name>substrate</name>
    </ligand>
</feature>
<dbReference type="Gene3D" id="3.30.1600.10">
    <property type="entry name" value="SIR2/SIRT2 'Small Domain"/>
    <property type="match status" value="1"/>
</dbReference>
<dbReference type="GO" id="GO:0070403">
    <property type="term" value="F:NAD+ binding"/>
    <property type="evidence" value="ECO:0007669"/>
    <property type="project" value="UniProtKB-UniRule"/>
</dbReference>
<dbReference type="OrthoDB" id="9800582at2"/>
<evidence type="ECO:0000313" key="7">
    <source>
        <dbReference type="Proteomes" id="UP000283523"/>
    </source>
</evidence>
<keyword evidence="3" id="KW-0963">Cytoplasm</keyword>
<dbReference type="SUPFAM" id="SSF52467">
    <property type="entry name" value="DHS-like NAD/FAD-binding domain"/>
    <property type="match status" value="1"/>
</dbReference>
<evidence type="ECO:0000256" key="1">
    <source>
        <dbReference type="ARBA" id="ARBA00022679"/>
    </source>
</evidence>
<evidence type="ECO:0000256" key="4">
    <source>
        <dbReference type="PROSITE-ProRule" id="PRU00236"/>
    </source>
</evidence>
<comment type="domain">
    <text evidence="3">2 residues (Tyr-56 and Arg-59) present in a large hydrophobic pocket are probably involved in substrate specificity. They are important for desuccinylation activity, but dispensable for deacetylation activity.</text>
</comment>
<feature type="binding site" evidence="3">
    <location>
        <begin position="89"/>
        <end position="92"/>
    </location>
    <ligand>
        <name>NAD(+)</name>
        <dbReference type="ChEBI" id="CHEBI:57540"/>
    </ligand>
</feature>
<dbReference type="AlphaFoldDB" id="A0A418MAH3"/>
<dbReference type="HAMAP" id="MF_01121">
    <property type="entry name" value="Sirtuin_ClassIII"/>
    <property type="match status" value="1"/>
</dbReference>
<dbReference type="Proteomes" id="UP000283523">
    <property type="component" value="Unassembled WGS sequence"/>
</dbReference>
<evidence type="ECO:0000259" key="5">
    <source>
        <dbReference type="PROSITE" id="PS50305"/>
    </source>
</evidence>
<comment type="catalytic activity">
    <reaction evidence="3">
        <text>N(6)-acetyl-L-lysyl-[protein] + NAD(+) + H2O = 2''-O-acetyl-ADP-D-ribose + nicotinamide + L-lysyl-[protein]</text>
        <dbReference type="Rhea" id="RHEA:43636"/>
        <dbReference type="Rhea" id="RHEA-COMP:9752"/>
        <dbReference type="Rhea" id="RHEA-COMP:10731"/>
        <dbReference type="ChEBI" id="CHEBI:15377"/>
        <dbReference type="ChEBI" id="CHEBI:17154"/>
        <dbReference type="ChEBI" id="CHEBI:29969"/>
        <dbReference type="ChEBI" id="CHEBI:57540"/>
        <dbReference type="ChEBI" id="CHEBI:61930"/>
        <dbReference type="ChEBI" id="CHEBI:83767"/>
        <dbReference type="EC" id="2.3.1.286"/>
    </reaction>
</comment>
<gene>
    <name evidence="3" type="primary">cobB</name>
    <name evidence="6" type="ORF">DYU11_10110</name>
</gene>
<dbReference type="RefSeq" id="WP_119667569.1">
    <property type="nucleotide sequence ID" value="NZ_QXED01000003.1"/>
</dbReference>
<feature type="binding site" evidence="3">
    <location>
        <begin position="173"/>
        <end position="175"/>
    </location>
    <ligand>
        <name>NAD(+)</name>
        <dbReference type="ChEBI" id="CHEBI:57540"/>
    </ligand>
</feature>
<keyword evidence="2 3" id="KW-0520">NAD</keyword>
<dbReference type="GO" id="GO:0017136">
    <property type="term" value="F:histone deacetylase activity, NAD-dependent"/>
    <property type="evidence" value="ECO:0007669"/>
    <property type="project" value="TreeGrafter"/>
</dbReference>
<comment type="subcellular location">
    <subcellularLocation>
        <location evidence="3">Cytoplasm</location>
    </subcellularLocation>
</comment>
<comment type="function">
    <text evidence="3">NAD-dependent lysine deacetylase and desuccinylase that specifically removes acetyl and succinyl groups on target proteins. Modulates the activities of several proteins which are inactive in their acylated form.</text>
</comment>
<dbReference type="EC" id="2.3.1.286" evidence="3"/>
<feature type="active site" description="Proton acceptor" evidence="3">
    <location>
        <position position="107"/>
    </location>
</feature>